<name>A0A290HEX1_9BACT</name>
<dbReference type="PANTHER" id="PTHR30535:SF34">
    <property type="entry name" value="MOLYBDATE-BINDING PROTEIN MOLA"/>
    <property type="match status" value="1"/>
</dbReference>
<keyword evidence="1" id="KW-0472">Membrane</keyword>
<dbReference type="PANTHER" id="PTHR30535">
    <property type="entry name" value="VITAMIN B12-BINDING PROTEIN"/>
    <property type="match status" value="1"/>
</dbReference>
<feature type="domain" description="Fe/B12 periplasmic-binding" evidence="2">
    <location>
        <begin position="55"/>
        <end position="335"/>
    </location>
</feature>
<dbReference type="RefSeq" id="WP_096047003.1">
    <property type="nucleotide sequence ID" value="NZ_CP023275.1"/>
</dbReference>
<dbReference type="InterPro" id="IPR050902">
    <property type="entry name" value="ABC_Transporter_SBP"/>
</dbReference>
<evidence type="ECO:0000313" key="3">
    <source>
        <dbReference type="EMBL" id="ATB70073.1"/>
    </source>
</evidence>
<gene>
    <name evidence="3" type="ORF">SJPD1_1968</name>
</gene>
<dbReference type="GO" id="GO:0071281">
    <property type="term" value="P:cellular response to iron ion"/>
    <property type="evidence" value="ECO:0007669"/>
    <property type="project" value="TreeGrafter"/>
</dbReference>
<dbReference type="EMBL" id="CP023275">
    <property type="protein sequence ID" value="ATB70073.1"/>
    <property type="molecule type" value="Genomic_DNA"/>
</dbReference>
<proteinExistence type="predicted"/>
<accession>A0A290HEX1</accession>
<feature type="transmembrane region" description="Helical" evidence="1">
    <location>
        <begin position="12"/>
        <end position="30"/>
    </location>
</feature>
<evidence type="ECO:0000256" key="1">
    <source>
        <dbReference type="SAM" id="Phobius"/>
    </source>
</evidence>
<dbReference type="InterPro" id="IPR002491">
    <property type="entry name" value="ABC_transptr_periplasmic_BD"/>
</dbReference>
<dbReference type="SUPFAM" id="SSF53807">
    <property type="entry name" value="Helical backbone' metal receptor"/>
    <property type="match status" value="1"/>
</dbReference>
<dbReference type="Proteomes" id="UP000217349">
    <property type="component" value="Chromosome"/>
</dbReference>
<sequence length="393" mass="44968">MSIKKIYNEGSWVFPFVAILLASFSLLRPLPVFITPASSHTVIDARGDAAYIDEPFLGAAFTWGTGIGALGFLEATKDPTLLVLAGTEDERKNDQKSILARIYPNFFSQGFRWSSKTYEKGWYTDIEKALAYNPGVYLTSNLGPGELLRKVGLPVLYVGSKENKTWDTYLFSAARVMAAVTEQPQRAEALINNYHDAYRQIDRELQVKTLTNHPRILIMGSSTQDKSHFYIKSYKNEYRIYFPPAGVDNASKGWTGERVETERILAMDPDYIFLMADSKNQTPDTFMHDPRWRGLKAVRDKRVYRMLDGSGGGLLGLVLQPISVRWMAEITHPDRMKSGIREMLRETYIREFNYHLSDQEIDDELHISDNLHSQGYERFLRDYKQGTNKESLQ</sequence>
<organism evidence="3 4">
    <name type="scientific">Sulfurospirillum diekertiae</name>
    <dbReference type="NCBI Taxonomy" id="1854492"/>
    <lineage>
        <taxon>Bacteria</taxon>
        <taxon>Pseudomonadati</taxon>
        <taxon>Campylobacterota</taxon>
        <taxon>Epsilonproteobacteria</taxon>
        <taxon>Campylobacterales</taxon>
        <taxon>Sulfurospirillaceae</taxon>
        <taxon>Sulfurospirillum</taxon>
    </lineage>
</organism>
<dbReference type="KEGG" id="sulj:SJPD1_1968"/>
<evidence type="ECO:0000313" key="4">
    <source>
        <dbReference type="Proteomes" id="UP000217349"/>
    </source>
</evidence>
<evidence type="ECO:0000259" key="2">
    <source>
        <dbReference type="PROSITE" id="PS50983"/>
    </source>
</evidence>
<dbReference type="Pfam" id="PF01497">
    <property type="entry name" value="Peripla_BP_2"/>
    <property type="match status" value="1"/>
</dbReference>
<dbReference type="OrthoDB" id="9775594at2"/>
<reference evidence="4" key="1">
    <citation type="submission" date="2017-09" db="EMBL/GenBank/DDBJ databases">
        <title>The complete genome of Sulfurospirillum sp. JPD-1.</title>
        <authorList>
            <person name="Goris T."/>
        </authorList>
    </citation>
    <scope>NUCLEOTIDE SEQUENCE [LARGE SCALE GENOMIC DNA]</scope>
    <source>
        <strain evidence="4">JPD-1</strain>
    </source>
</reference>
<keyword evidence="1" id="KW-1133">Transmembrane helix</keyword>
<dbReference type="AlphaFoldDB" id="A0A290HEX1"/>
<protein>
    <recommendedName>
        <fullName evidence="2">Fe/B12 periplasmic-binding domain-containing protein</fullName>
    </recommendedName>
</protein>
<keyword evidence="1" id="KW-0812">Transmembrane</keyword>
<dbReference type="PROSITE" id="PS50983">
    <property type="entry name" value="FE_B12_PBP"/>
    <property type="match status" value="1"/>
</dbReference>
<dbReference type="Gene3D" id="3.40.50.1980">
    <property type="entry name" value="Nitrogenase molybdenum iron protein domain"/>
    <property type="match status" value="2"/>
</dbReference>